<reference evidence="2" key="1">
    <citation type="submission" date="2018-05" db="EMBL/GenBank/DDBJ databases">
        <authorList>
            <person name="Lanie J.A."/>
            <person name="Ng W.-L."/>
            <person name="Kazmierczak K.M."/>
            <person name="Andrzejewski T.M."/>
            <person name="Davidsen T.M."/>
            <person name="Wayne K.J."/>
            <person name="Tettelin H."/>
            <person name="Glass J.I."/>
            <person name="Rusch D."/>
            <person name="Podicherti R."/>
            <person name="Tsui H.-C.T."/>
            <person name="Winkler M.E."/>
        </authorList>
    </citation>
    <scope>NUCLEOTIDE SEQUENCE</scope>
</reference>
<dbReference type="Pfam" id="PF01425">
    <property type="entry name" value="Amidase"/>
    <property type="match status" value="1"/>
</dbReference>
<dbReference type="InterPro" id="IPR036928">
    <property type="entry name" value="AS_sf"/>
</dbReference>
<protein>
    <recommendedName>
        <fullName evidence="1">Amidase domain-containing protein</fullName>
    </recommendedName>
</protein>
<feature type="domain" description="Amidase" evidence="1">
    <location>
        <begin position="27"/>
        <end position="452"/>
    </location>
</feature>
<dbReference type="Gene3D" id="3.90.1300.10">
    <property type="entry name" value="Amidase signature (AS) domain"/>
    <property type="match status" value="1"/>
</dbReference>
<evidence type="ECO:0000313" key="2">
    <source>
        <dbReference type="EMBL" id="SVA24042.1"/>
    </source>
</evidence>
<dbReference type="InterPro" id="IPR000120">
    <property type="entry name" value="Amidase"/>
</dbReference>
<dbReference type="AlphaFoldDB" id="A0A381U726"/>
<organism evidence="2">
    <name type="scientific">marine metagenome</name>
    <dbReference type="NCBI Taxonomy" id="408172"/>
    <lineage>
        <taxon>unclassified sequences</taxon>
        <taxon>metagenomes</taxon>
        <taxon>ecological metagenomes</taxon>
    </lineage>
</organism>
<dbReference type="InterPro" id="IPR023631">
    <property type="entry name" value="Amidase_dom"/>
</dbReference>
<sequence length="472" mass="51590">MSDSNIAYYTVKELSKKIESKEISPVEVTQSYLDRIETLNKKLNSYITVSREEALDAARRAEREIISGQYRGPLHGIPVAVKDQLLTKDIQTTAGSEILRGWIPKRDATCIVKLKDAGAVVIGKTNMTEYAITTNHNFPYGIPLNPWDTTRYSGSSSGGSAAATAAFLCATSLGEDTGGSVRGPASLCGLAGLRPTWGLVSRHGLLAASWSMDIVGPISRTVEDCAMTLQAISGYDPLDPYTWKIAVPDYMSSLNGDIRDVKIGIVKERLHTDDVDIEVRTTVEAAVDVLNQLSEFVEEISVPDIVHCATYSMTIGLVEGAAVHRDIIRNHSHMYQRELRLVNLVGSLIPAQTYYKAQQLRGVWREQLLKVLESYDVLVYPTSPSTAPKVPPPTGLQNRADAKADLYGRRSFTHPVNLAGCPALSVNCGFNSEGLPVGLQIIGRPGEDSTVLNVGYAYQEATDWHKRRPVIS</sequence>
<dbReference type="PANTHER" id="PTHR11895">
    <property type="entry name" value="TRANSAMIDASE"/>
    <property type="match status" value="1"/>
</dbReference>
<dbReference type="PANTHER" id="PTHR11895:SF7">
    <property type="entry name" value="GLUTAMYL-TRNA(GLN) AMIDOTRANSFERASE SUBUNIT A, MITOCHONDRIAL"/>
    <property type="match status" value="1"/>
</dbReference>
<name>A0A381U726_9ZZZZ</name>
<evidence type="ECO:0000259" key="1">
    <source>
        <dbReference type="Pfam" id="PF01425"/>
    </source>
</evidence>
<dbReference type="GO" id="GO:0003824">
    <property type="term" value="F:catalytic activity"/>
    <property type="evidence" value="ECO:0007669"/>
    <property type="project" value="InterPro"/>
</dbReference>
<dbReference type="SUPFAM" id="SSF75304">
    <property type="entry name" value="Amidase signature (AS) enzymes"/>
    <property type="match status" value="1"/>
</dbReference>
<gene>
    <name evidence="2" type="ORF">METZ01_LOCUS76896</name>
</gene>
<dbReference type="EMBL" id="UINC01005865">
    <property type="protein sequence ID" value="SVA24042.1"/>
    <property type="molecule type" value="Genomic_DNA"/>
</dbReference>
<accession>A0A381U726</accession>
<proteinExistence type="predicted"/>